<evidence type="ECO:0000313" key="1">
    <source>
        <dbReference type="EMBL" id="CAL1699738.1"/>
    </source>
</evidence>
<dbReference type="InterPro" id="IPR032675">
    <property type="entry name" value="LRR_dom_sf"/>
</dbReference>
<name>A0ABP1CVP3_9APHY</name>
<reference evidence="2" key="1">
    <citation type="submission" date="2024-04" db="EMBL/GenBank/DDBJ databases">
        <authorList>
            <person name="Shaw F."/>
            <person name="Minotto A."/>
        </authorList>
    </citation>
    <scope>NUCLEOTIDE SEQUENCE [LARGE SCALE GENOMIC DNA]</scope>
</reference>
<evidence type="ECO:0008006" key="3">
    <source>
        <dbReference type="Google" id="ProtNLM"/>
    </source>
</evidence>
<dbReference type="Gene3D" id="3.80.10.10">
    <property type="entry name" value="Ribonuclease Inhibitor"/>
    <property type="match status" value="1"/>
</dbReference>
<gene>
    <name evidence="1" type="ORF">GFSPODELE1_LOCUS2823</name>
</gene>
<dbReference type="EMBL" id="OZ037954">
    <property type="protein sequence ID" value="CAL1699738.1"/>
    <property type="molecule type" value="Genomic_DNA"/>
</dbReference>
<sequence>MVVALPQEVLEDIVDNLDSDIRALRTCALTCRALLPRSRKRLHSRFTIRFNTKTKERVKFYTEHPDLIDFVDTLEVYRPNGQNVTHILQNTTFPQVRTLILHELRMWSGVRGIVDSLRTTYSSITSLSLENISFDESNAWLAFVTSFRSLSSLTLRQVNETQRPTNLKATTGINLALLPISPSLQYLSVDCSSGVVALAEFMKQAKVSPPVRTLVINSTNRHNAHEMFLTLFKNTVTRISIAEKWGQFKDSDHALRECHQLREVAVGFQLRDGTVPWVENVLTSLNSPELRELRLKVTSSELLVHLRGKKSSKSLSQIDKALVGLLFRSPGELKVFIDIPVSHRRVASLSEVTTQMQKRFPKCMARGILNFRYF</sequence>
<organism evidence="1 2">
    <name type="scientific">Somion occarium</name>
    <dbReference type="NCBI Taxonomy" id="3059160"/>
    <lineage>
        <taxon>Eukaryota</taxon>
        <taxon>Fungi</taxon>
        <taxon>Dikarya</taxon>
        <taxon>Basidiomycota</taxon>
        <taxon>Agaricomycotina</taxon>
        <taxon>Agaricomycetes</taxon>
        <taxon>Polyporales</taxon>
        <taxon>Cerrenaceae</taxon>
        <taxon>Somion</taxon>
    </lineage>
</organism>
<accession>A0ABP1CVP3</accession>
<dbReference type="Proteomes" id="UP001497453">
    <property type="component" value="Chromosome 11"/>
</dbReference>
<keyword evidence="2" id="KW-1185">Reference proteome</keyword>
<proteinExistence type="predicted"/>
<evidence type="ECO:0000313" key="2">
    <source>
        <dbReference type="Proteomes" id="UP001497453"/>
    </source>
</evidence>
<protein>
    <recommendedName>
        <fullName evidence="3">F-box domain-containing protein</fullName>
    </recommendedName>
</protein>